<reference evidence="2 3" key="1">
    <citation type="submission" date="2014-10" db="EMBL/GenBank/DDBJ databases">
        <title>Draft genome sequence of Novosphingobium subterraneum DSM 12447.</title>
        <authorList>
            <person name="Gan H.M."/>
            <person name="Gan H.Y."/>
            <person name="Savka M.A."/>
        </authorList>
    </citation>
    <scope>NUCLEOTIDE SEQUENCE [LARGE SCALE GENOMIC DNA]</scope>
    <source>
        <strain evidence="2 3">DSM 12447</strain>
    </source>
</reference>
<dbReference type="PATRIC" id="fig|48936.3.peg.2389"/>
<dbReference type="InterPro" id="IPR037523">
    <property type="entry name" value="VOC_core"/>
</dbReference>
<dbReference type="AlphaFoldDB" id="A0A0B8ZIQ3"/>
<comment type="caution">
    <text evidence="2">The sequence shown here is derived from an EMBL/GenBank/DDBJ whole genome shotgun (WGS) entry which is preliminary data.</text>
</comment>
<proteinExistence type="predicted"/>
<evidence type="ECO:0000313" key="3">
    <source>
        <dbReference type="Proteomes" id="UP000031338"/>
    </source>
</evidence>
<evidence type="ECO:0000313" key="2">
    <source>
        <dbReference type="EMBL" id="KHS46116.1"/>
    </source>
</evidence>
<protein>
    <submittedName>
        <fullName evidence="2">Glyoxalase/bleomycin resistance protein/dioxygenase</fullName>
    </submittedName>
</protein>
<keyword evidence="3" id="KW-1185">Reference proteome</keyword>
<evidence type="ECO:0000259" key="1">
    <source>
        <dbReference type="PROSITE" id="PS51819"/>
    </source>
</evidence>
<accession>A0A0B8ZIQ3</accession>
<keyword evidence="2" id="KW-0560">Oxidoreductase</keyword>
<dbReference type="STRING" id="48936.NJ75_02377"/>
<sequence>MKLRSIEIALPDPAGAAAWMVDVWGLYPADVRGSTHYLRGTGTMPYLVAFEQSDEEYVRSTTFVCSGEELAAIKARVTDKGWAAKPVTSADPGEGAGLLVELPEGTILRFLAGSSEVEAIDGFAKASKRVSPVKLTHVVFNSADAELLGHAVEEVLGFRVSDRTKGMVFVRCNDSHHSTAFARAGFASLNHVAFEMDDLDAVMRGIGWMRDNGFAPAWGPGRHGPGDNVYAYYIAPFGPVIEYSTAVEKVPADYRTGKPDDWTWPEQRIDQWGISDKDFAGLRVAEERFRCRRDWEPAPL</sequence>
<gene>
    <name evidence="2" type="ORF">NJ75_02377</name>
</gene>
<feature type="domain" description="VOC" evidence="1">
    <location>
        <begin position="134"/>
        <end position="246"/>
    </location>
</feature>
<dbReference type="EMBL" id="JRVC01000010">
    <property type="protein sequence ID" value="KHS46116.1"/>
    <property type="molecule type" value="Genomic_DNA"/>
</dbReference>
<dbReference type="Proteomes" id="UP000031338">
    <property type="component" value="Unassembled WGS sequence"/>
</dbReference>
<dbReference type="Pfam" id="PF00903">
    <property type="entry name" value="Glyoxalase"/>
    <property type="match status" value="1"/>
</dbReference>
<dbReference type="RefSeq" id="WP_039334617.1">
    <property type="nucleotide sequence ID" value="NZ_JRVC01000010.1"/>
</dbReference>
<dbReference type="SUPFAM" id="SSF54593">
    <property type="entry name" value="Glyoxalase/Bleomycin resistance protein/Dihydroxybiphenyl dioxygenase"/>
    <property type="match status" value="1"/>
</dbReference>
<dbReference type="PROSITE" id="PS51819">
    <property type="entry name" value="VOC"/>
    <property type="match status" value="1"/>
</dbReference>
<dbReference type="Gene3D" id="3.10.180.10">
    <property type="entry name" value="2,3-Dihydroxybiphenyl 1,2-Dioxygenase, domain 1"/>
    <property type="match status" value="2"/>
</dbReference>
<dbReference type="InterPro" id="IPR029068">
    <property type="entry name" value="Glyas_Bleomycin-R_OHBP_Dase"/>
</dbReference>
<dbReference type="GO" id="GO:0051213">
    <property type="term" value="F:dioxygenase activity"/>
    <property type="evidence" value="ECO:0007669"/>
    <property type="project" value="UniProtKB-KW"/>
</dbReference>
<organism evidence="2 3">
    <name type="scientific">Novosphingobium subterraneum</name>
    <dbReference type="NCBI Taxonomy" id="48936"/>
    <lineage>
        <taxon>Bacteria</taxon>
        <taxon>Pseudomonadati</taxon>
        <taxon>Pseudomonadota</taxon>
        <taxon>Alphaproteobacteria</taxon>
        <taxon>Sphingomonadales</taxon>
        <taxon>Sphingomonadaceae</taxon>
        <taxon>Novosphingobium</taxon>
    </lineage>
</organism>
<name>A0A0B8ZIQ3_9SPHN</name>
<keyword evidence="2" id="KW-0223">Dioxygenase</keyword>
<dbReference type="InterPro" id="IPR004360">
    <property type="entry name" value="Glyas_Fos-R_dOase_dom"/>
</dbReference>